<sequence>MLSSLKTFIVAAASKEKIYCDRNVHQYLTHSASKVVYKPVPRSGGYMIDNRRDRKIIEDEYKPKKANCKLRFELMDENDIEFMIQIATEHFVRESNLMRHLQIKCEELIERWAPLIAKYILSETSVIIKDGDKIVGTGFGNVHDRKDFDRIFRGQLFHDNPKFVIKDDYAEDINNGPYKSRNFNRVVVLFDELEWQTGKFLPKNTEKIGCSELISVDPNYMRLNLASKIALVNRELFQSKGCTHEHAIPVATGTWKAGQKLGHRTLFSLPYNQFLDNGKPVFENLHDNAIAAHSTLMDYKIDKIHESMLEKI</sequence>
<dbReference type="InterPro" id="IPR016181">
    <property type="entry name" value="Acyl_CoA_acyltransferase"/>
</dbReference>
<organism evidence="1 2">
    <name type="scientific">Panagrolaimus superbus</name>
    <dbReference type="NCBI Taxonomy" id="310955"/>
    <lineage>
        <taxon>Eukaryota</taxon>
        <taxon>Metazoa</taxon>
        <taxon>Ecdysozoa</taxon>
        <taxon>Nematoda</taxon>
        <taxon>Chromadorea</taxon>
        <taxon>Rhabditida</taxon>
        <taxon>Tylenchina</taxon>
        <taxon>Panagrolaimomorpha</taxon>
        <taxon>Panagrolaimoidea</taxon>
        <taxon>Panagrolaimidae</taxon>
        <taxon>Panagrolaimus</taxon>
    </lineage>
</organism>
<keyword evidence="1" id="KW-1185">Reference proteome</keyword>
<dbReference type="Gene3D" id="3.40.630.30">
    <property type="match status" value="1"/>
</dbReference>
<dbReference type="AlphaFoldDB" id="A0A914YYR1"/>
<dbReference type="PANTHER" id="PTHR20905">
    <property type="entry name" value="N-ACETYLTRANSFERASE-RELATED"/>
    <property type="match status" value="1"/>
</dbReference>
<dbReference type="GO" id="GO:0008080">
    <property type="term" value="F:N-acetyltransferase activity"/>
    <property type="evidence" value="ECO:0007669"/>
    <property type="project" value="TreeGrafter"/>
</dbReference>
<dbReference type="WBParaSite" id="PSU_v2.g5637.t1">
    <property type="protein sequence ID" value="PSU_v2.g5637.t1"/>
    <property type="gene ID" value="PSU_v2.g5637"/>
</dbReference>
<protein>
    <submittedName>
        <fullName evidence="2">Uncharacterized protein</fullName>
    </submittedName>
</protein>
<dbReference type="Proteomes" id="UP000887577">
    <property type="component" value="Unplaced"/>
</dbReference>
<evidence type="ECO:0000313" key="2">
    <source>
        <dbReference type="WBParaSite" id="PSU_v2.g5637.t1"/>
    </source>
</evidence>
<proteinExistence type="predicted"/>
<accession>A0A914YYR1</accession>
<evidence type="ECO:0000313" key="1">
    <source>
        <dbReference type="Proteomes" id="UP000887577"/>
    </source>
</evidence>
<dbReference type="SUPFAM" id="SSF55729">
    <property type="entry name" value="Acyl-CoA N-acyltransferases (Nat)"/>
    <property type="match status" value="1"/>
</dbReference>
<reference evidence="2" key="1">
    <citation type="submission" date="2022-11" db="UniProtKB">
        <authorList>
            <consortium name="WormBaseParasite"/>
        </authorList>
    </citation>
    <scope>IDENTIFICATION</scope>
</reference>
<name>A0A914YYR1_9BILA</name>
<dbReference type="PANTHER" id="PTHR20905:SF1">
    <property type="entry name" value="AT07410P-RELATED"/>
    <property type="match status" value="1"/>
</dbReference>